<organism evidence="2 3">
    <name type="scientific">Candidatus Aphodomorpha intestinavium</name>
    <dbReference type="NCBI Taxonomy" id="2840672"/>
    <lineage>
        <taxon>Bacteria</taxon>
        <taxon>Bacillati</taxon>
        <taxon>Bacillota</taxon>
        <taxon>Clostridia</taxon>
        <taxon>Eubacteriales</taxon>
        <taxon>Candidatus Aphodomorpha</taxon>
    </lineage>
</organism>
<dbReference type="EMBL" id="DVNZ01000099">
    <property type="protein sequence ID" value="HIU94122.1"/>
    <property type="molecule type" value="Genomic_DNA"/>
</dbReference>
<dbReference type="SUPFAM" id="SSF52374">
    <property type="entry name" value="Nucleotidylyl transferase"/>
    <property type="match status" value="1"/>
</dbReference>
<gene>
    <name evidence="2" type="ORF">IAD24_03085</name>
</gene>
<reference evidence="2" key="2">
    <citation type="journal article" date="2021" name="PeerJ">
        <title>Extensive microbial diversity within the chicken gut microbiome revealed by metagenomics and culture.</title>
        <authorList>
            <person name="Gilroy R."/>
            <person name="Ravi A."/>
            <person name="Getino M."/>
            <person name="Pursley I."/>
            <person name="Horton D.L."/>
            <person name="Alikhan N.F."/>
            <person name="Baker D."/>
            <person name="Gharbi K."/>
            <person name="Hall N."/>
            <person name="Watson M."/>
            <person name="Adriaenssens E.M."/>
            <person name="Foster-Nyarko E."/>
            <person name="Jarju S."/>
            <person name="Secka A."/>
            <person name="Antonio M."/>
            <person name="Oren A."/>
            <person name="Chaudhuri R.R."/>
            <person name="La Ragione R."/>
            <person name="Hildebrand F."/>
            <person name="Pallen M.J."/>
        </authorList>
    </citation>
    <scope>NUCLEOTIDE SEQUENCE</scope>
    <source>
        <strain evidence="2">ChiGjej2B2-16831</strain>
    </source>
</reference>
<feature type="non-terminal residue" evidence="2">
    <location>
        <position position="1"/>
    </location>
</feature>
<keyword evidence="1" id="KW-0819">tRNA processing</keyword>
<evidence type="ECO:0000313" key="2">
    <source>
        <dbReference type="EMBL" id="HIU94122.1"/>
    </source>
</evidence>
<evidence type="ECO:0000313" key="3">
    <source>
        <dbReference type="Proteomes" id="UP000824128"/>
    </source>
</evidence>
<dbReference type="InterPro" id="IPR008513">
    <property type="entry name" value="tRNA(Met)_cyd_acetate_ligase"/>
</dbReference>
<accession>A0A9D1STD3</accession>
<dbReference type="Gene3D" id="3.40.50.620">
    <property type="entry name" value="HUPs"/>
    <property type="match status" value="1"/>
</dbReference>
<comment type="caution">
    <text evidence="2">The sequence shown here is derived from an EMBL/GenBank/DDBJ whole genome shotgun (WGS) entry which is preliminary data.</text>
</comment>
<name>A0A9D1STD3_9FIRM</name>
<reference evidence="2" key="1">
    <citation type="submission" date="2020-10" db="EMBL/GenBank/DDBJ databases">
        <authorList>
            <person name="Gilroy R."/>
        </authorList>
    </citation>
    <scope>NUCLEOTIDE SEQUENCE</scope>
    <source>
        <strain evidence="2">ChiGjej2B2-16831</strain>
    </source>
</reference>
<evidence type="ECO:0000256" key="1">
    <source>
        <dbReference type="ARBA" id="ARBA00022694"/>
    </source>
</evidence>
<dbReference type="Pfam" id="PF05636">
    <property type="entry name" value="HIGH_NTase1"/>
    <property type="match status" value="1"/>
</dbReference>
<protein>
    <submittedName>
        <fullName evidence="2">Nucleotidyltransferase family protein</fullName>
    </submittedName>
</protein>
<dbReference type="InterPro" id="IPR014729">
    <property type="entry name" value="Rossmann-like_a/b/a_fold"/>
</dbReference>
<dbReference type="AlphaFoldDB" id="A0A9D1STD3"/>
<dbReference type="PANTHER" id="PTHR37825:SF1">
    <property type="entry name" value="TRNA(MET) CYTIDINE ACETATE LIGASE"/>
    <property type="match status" value="1"/>
</dbReference>
<dbReference type="GO" id="GO:0008033">
    <property type="term" value="P:tRNA processing"/>
    <property type="evidence" value="ECO:0007669"/>
    <property type="project" value="UniProtKB-KW"/>
</dbReference>
<proteinExistence type="inferred from homology"/>
<dbReference type="PANTHER" id="PTHR37825">
    <property type="entry name" value="TRNA(MET) CYTIDINE ACETATE LIGASE"/>
    <property type="match status" value="1"/>
</dbReference>
<sequence>LSGADYCIVVLSGSFVQRGEAACMDKYTRAGWAVKAGADLVLELPSVYAVASAERFALGGIRTLLGTGVVTDLAFGCEAADVDTLYRLCEVLVSEPPSFRSALHRHLSLGKSYPRARYDALADIGAPEEMLHALAQPNNILAIEYLRAIGAYAPGIRPVPVTRVGGGYHAETLTGTYSSATAIRKALLSGDESVLNAMPSFVGGAMLYDPQFPIRPECVGPLILYAIRSMSARSLAELPDVSEGFENILSRAARRCSTIDEFWESVKSKRFTLARCRRIGICALLGITNEQVHATVRDAKSEYLKVLAMTSGARTLLSEIAKRPHAPLILRNADITACPAIVQRNLTTDAFSTDVLAVAAQNETHRDAEGPLIL</sequence>
<dbReference type="Proteomes" id="UP000824128">
    <property type="component" value="Unassembled WGS sequence"/>
</dbReference>
<dbReference type="HAMAP" id="MF_01539">
    <property type="entry name" value="TmcAL"/>
    <property type="match status" value="1"/>
</dbReference>